<dbReference type="InterPro" id="IPR035919">
    <property type="entry name" value="EAL_sf"/>
</dbReference>
<dbReference type="InterPro" id="IPR043128">
    <property type="entry name" value="Rev_trsase/Diguanyl_cyclase"/>
</dbReference>
<dbReference type="OrthoDB" id="9805474at2"/>
<protein>
    <submittedName>
        <fullName evidence="4">EAL domain, c-di-GMP-specific phosphodiesterase class I (Or its enzymatically inactive variant)</fullName>
    </submittedName>
</protein>
<evidence type="ECO:0000259" key="2">
    <source>
        <dbReference type="PROSITE" id="PS50883"/>
    </source>
</evidence>
<keyword evidence="1" id="KW-0812">Transmembrane</keyword>
<keyword evidence="1" id="KW-1133">Transmembrane helix</keyword>
<evidence type="ECO:0000256" key="1">
    <source>
        <dbReference type="SAM" id="Phobius"/>
    </source>
</evidence>
<keyword evidence="1" id="KW-0472">Membrane</keyword>
<dbReference type="AlphaFoldDB" id="A0A1M6AQQ1"/>
<dbReference type="InterPro" id="IPR029787">
    <property type="entry name" value="Nucleotide_cyclase"/>
</dbReference>
<feature type="transmembrane region" description="Helical" evidence="1">
    <location>
        <begin position="212"/>
        <end position="228"/>
    </location>
</feature>
<feature type="transmembrane region" description="Helical" evidence="1">
    <location>
        <begin position="240"/>
        <end position="262"/>
    </location>
</feature>
<dbReference type="STRING" id="1121131.SAMN02745229_03006"/>
<accession>A0A1M6AQQ1</accession>
<proteinExistence type="predicted"/>
<dbReference type="Gene3D" id="3.30.70.270">
    <property type="match status" value="1"/>
</dbReference>
<dbReference type="InterPro" id="IPR000160">
    <property type="entry name" value="GGDEF_dom"/>
</dbReference>
<dbReference type="Pfam" id="PF00990">
    <property type="entry name" value="GGDEF"/>
    <property type="match status" value="1"/>
</dbReference>
<name>A0A1M6AQQ1_BUTFI</name>
<feature type="transmembrane region" description="Helical" evidence="1">
    <location>
        <begin position="298"/>
        <end position="319"/>
    </location>
</feature>
<evidence type="ECO:0000313" key="5">
    <source>
        <dbReference type="Proteomes" id="UP000184278"/>
    </source>
</evidence>
<sequence>MKEFLKTKYLITRIIASILILLTAGVFIYASLDPVDSFRLHYKYSDFFSERWQNDPDGQVISDEYIEIGPGESVRLYHKLPYSIPPEEAIAIYDPEMYIAIYANGTFLGEFAKGTDDVLGKEIGNTWFMINIPKFASGKFLTLEMTNPTSRSIRFYFNYAIFGQRNDLNNEIFIKNMSAILNGIIFIVVGIILVIFSFYLFKFKIESMELPAAYMSAVSIFSGIWLLMESNLPQFISSSVSARYSMAVFLFMIIPIFLLLFFLEYINCGKKVTLFLLCTYLFVMSVSVFLYVTGISHISVSFVGFLIYLYAMILTLLVLQIRELILTKDMYIFASIIGTLFFIIVSGYSVIRYRMVYIEGNSKYFRLGYSVFLMTITLTVLFKSFHEIRGEMTLRRLKELAYVDTVTGGNSLAYLNEKFTEIDKEKRGEYWLLYMNLVGFKAVNEIIGWENGNVLLKELYQQNQTTLVDGEAQAALGQSSFAMLIKSDKKANEVRRKCSQLREGLEKVLRDNFKSLSVRVEFSACPISAGDENFKAILDLARIAYRNSAASYDIASDCWMYTETCKDKLRVEKTMENRLEKALTNKEMELFLQPKVDPHTGKVTGAESLVRWRRNDGTILRPVYFIPVFERNRMIARVDLFMFRETCLFIKKWIDEGNEPFRISVNISKYSILNPENFESYEKIIREIQPPIQWIEFEITESMAYNNEDDIAEIIDRIHDLGATVSMDDFGSSYSNLVAIQRLQFDTVKIDRGIFTHGFPDNEKSFQMVSALMRMFTTIGIFVVAEGIESENQVQVLKKLGCHSIQGYYYSKPLDVESFKEYFISTNGVEDIGKRA</sequence>
<feature type="domain" description="GGDEF" evidence="3">
    <location>
        <begin position="428"/>
        <end position="564"/>
    </location>
</feature>
<dbReference type="InterPro" id="IPR050706">
    <property type="entry name" value="Cyclic-di-GMP_PDE-like"/>
</dbReference>
<reference evidence="5" key="1">
    <citation type="submission" date="2016-11" db="EMBL/GenBank/DDBJ databases">
        <authorList>
            <person name="Varghese N."/>
            <person name="Submissions S."/>
        </authorList>
    </citation>
    <scope>NUCLEOTIDE SEQUENCE [LARGE SCALE GENOMIC DNA]</scope>
    <source>
        <strain evidence="5">DSM 3071</strain>
    </source>
</reference>
<feature type="transmembrane region" description="Helical" evidence="1">
    <location>
        <begin position="12"/>
        <end position="32"/>
    </location>
</feature>
<dbReference type="SMART" id="SM00052">
    <property type="entry name" value="EAL"/>
    <property type="match status" value="1"/>
</dbReference>
<dbReference type="GO" id="GO:0071111">
    <property type="term" value="F:cyclic-guanylate-specific phosphodiesterase activity"/>
    <property type="evidence" value="ECO:0007669"/>
    <property type="project" value="InterPro"/>
</dbReference>
<evidence type="ECO:0000313" key="4">
    <source>
        <dbReference type="EMBL" id="SHI38844.1"/>
    </source>
</evidence>
<dbReference type="PANTHER" id="PTHR33121:SF70">
    <property type="entry name" value="SIGNALING PROTEIN YKOW"/>
    <property type="match status" value="1"/>
</dbReference>
<dbReference type="PANTHER" id="PTHR33121">
    <property type="entry name" value="CYCLIC DI-GMP PHOSPHODIESTERASE PDEF"/>
    <property type="match status" value="1"/>
</dbReference>
<keyword evidence="5" id="KW-1185">Reference proteome</keyword>
<dbReference type="Gene3D" id="3.20.20.450">
    <property type="entry name" value="EAL domain"/>
    <property type="match status" value="1"/>
</dbReference>
<dbReference type="EMBL" id="FQXK01000028">
    <property type="protein sequence ID" value="SHI38844.1"/>
    <property type="molecule type" value="Genomic_DNA"/>
</dbReference>
<feature type="domain" description="EAL" evidence="2">
    <location>
        <begin position="572"/>
        <end position="827"/>
    </location>
</feature>
<dbReference type="SMART" id="SM00267">
    <property type="entry name" value="GGDEF"/>
    <property type="match status" value="1"/>
</dbReference>
<feature type="transmembrane region" description="Helical" evidence="1">
    <location>
        <begin position="331"/>
        <end position="351"/>
    </location>
</feature>
<dbReference type="CDD" id="cd01948">
    <property type="entry name" value="EAL"/>
    <property type="match status" value="1"/>
</dbReference>
<dbReference type="SUPFAM" id="SSF141868">
    <property type="entry name" value="EAL domain-like"/>
    <property type="match status" value="1"/>
</dbReference>
<feature type="transmembrane region" description="Helical" evidence="1">
    <location>
        <begin position="363"/>
        <end position="382"/>
    </location>
</feature>
<dbReference type="Pfam" id="PF00563">
    <property type="entry name" value="EAL"/>
    <property type="match status" value="1"/>
</dbReference>
<dbReference type="PROSITE" id="PS50883">
    <property type="entry name" value="EAL"/>
    <property type="match status" value="1"/>
</dbReference>
<dbReference type="SUPFAM" id="SSF55073">
    <property type="entry name" value="Nucleotide cyclase"/>
    <property type="match status" value="1"/>
</dbReference>
<organism evidence="4 5">
    <name type="scientific">Butyrivibrio fibrisolvens DSM 3071</name>
    <dbReference type="NCBI Taxonomy" id="1121131"/>
    <lineage>
        <taxon>Bacteria</taxon>
        <taxon>Bacillati</taxon>
        <taxon>Bacillota</taxon>
        <taxon>Clostridia</taxon>
        <taxon>Lachnospirales</taxon>
        <taxon>Lachnospiraceae</taxon>
        <taxon>Butyrivibrio</taxon>
    </lineage>
</organism>
<gene>
    <name evidence="4" type="ORF">SAMN02745229_03006</name>
</gene>
<dbReference type="Proteomes" id="UP000184278">
    <property type="component" value="Unassembled WGS sequence"/>
</dbReference>
<feature type="transmembrane region" description="Helical" evidence="1">
    <location>
        <begin position="179"/>
        <end position="200"/>
    </location>
</feature>
<dbReference type="PROSITE" id="PS50887">
    <property type="entry name" value="GGDEF"/>
    <property type="match status" value="1"/>
</dbReference>
<feature type="transmembrane region" description="Helical" evidence="1">
    <location>
        <begin position="274"/>
        <end position="292"/>
    </location>
</feature>
<evidence type="ECO:0000259" key="3">
    <source>
        <dbReference type="PROSITE" id="PS50887"/>
    </source>
</evidence>
<dbReference type="InterPro" id="IPR001633">
    <property type="entry name" value="EAL_dom"/>
</dbReference>